<protein>
    <submittedName>
        <fullName evidence="1">Uncharacterized protein</fullName>
    </submittedName>
</protein>
<dbReference type="EMBL" id="BGZK01000261">
    <property type="protein sequence ID" value="GBP32520.1"/>
    <property type="molecule type" value="Genomic_DNA"/>
</dbReference>
<organism evidence="1 2">
    <name type="scientific">Eumeta variegata</name>
    <name type="common">Bagworm moth</name>
    <name type="synonym">Eumeta japonica</name>
    <dbReference type="NCBI Taxonomy" id="151549"/>
    <lineage>
        <taxon>Eukaryota</taxon>
        <taxon>Metazoa</taxon>
        <taxon>Ecdysozoa</taxon>
        <taxon>Arthropoda</taxon>
        <taxon>Hexapoda</taxon>
        <taxon>Insecta</taxon>
        <taxon>Pterygota</taxon>
        <taxon>Neoptera</taxon>
        <taxon>Endopterygota</taxon>
        <taxon>Lepidoptera</taxon>
        <taxon>Glossata</taxon>
        <taxon>Ditrysia</taxon>
        <taxon>Tineoidea</taxon>
        <taxon>Psychidae</taxon>
        <taxon>Oiketicinae</taxon>
        <taxon>Eumeta</taxon>
    </lineage>
</organism>
<dbReference type="Proteomes" id="UP000299102">
    <property type="component" value="Unassembled WGS sequence"/>
</dbReference>
<name>A0A4C1V1W0_EUMVA</name>
<evidence type="ECO:0000313" key="1">
    <source>
        <dbReference type="EMBL" id="GBP32520.1"/>
    </source>
</evidence>
<dbReference type="AlphaFoldDB" id="A0A4C1V1W0"/>
<accession>A0A4C1V1W0</accession>
<keyword evidence="2" id="KW-1185">Reference proteome</keyword>
<gene>
    <name evidence="1" type="ORF">EVAR_23931_1</name>
</gene>
<sequence>MTAKCARNSLAAASPAAGTHVCSLWLPVQDYVNFGTIKLHNRKDGKKSNSSLGGLGQLELDMFILEICATNAINVNSDTLRDKPCAHDFTLD</sequence>
<evidence type="ECO:0000313" key="2">
    <source>
        <dbReference type="Proteomes" id="UP000299102"/>
    </source>
</evidence>
<proteinExistence type="predicted"/>
<reference evidence="1 2" key="1">
    <citation type="journal article" date="2019" name="Commun. Biol.">
        <title>The bagworm genome reveals a unique fibroin gene that provides high tensile strength.</title>
        <authorList>
            <person name="Kono N."/>
            <person name="Nakamura H."/>
            <person name="Ohtoshi R."/>
            <person name="Tomita M."/>
            <person name="Numata K."/>
            <person name="Arakawa K."/>
        </authorList>
    </citation>
    <scope>NUCLEOTIDE SEQUENCE [LARGE SCALE GENOMIC DNA]</scope>
</reference>
<comment type="caution">
    <text evidence="1">The sequence shown here is derived from an EMBL/GenBank/DDBJ whole genome shotgun (WGS) entry which is preliminary data.</text>
</comment>